<dbReference type="PANTHER" id="PTHR36151:SF3">
    <property type="entry name" value="ER-BOUND OXYGENASE MPAB_MPAB'_RUBBER OXYGENASE CATALYTIC DOMAIN-CONTAINING PROTEIN"/>
    <property type="match status" value="1"/>
</dbReference>
<protein>
    <submittedName>
        <fullName evidence="3">DUF2236 domain-containing protein</fullName>
    </submittedName>
</protein>
<evidence type="ECO:0000313" key="3">
    <source>
        <dbReference type="EMBL" id="RRO20668.1"/>
    </source>
</evidence>
<evidence type="ECO:0000313" key="4">
    <source>
        <dbReference type="Proteomes" id="UP000274515"/>
    </source>
</evidence>
<comment type="caution">
    <text evidence="3">The sequence shown here is derived from an EMBL/GenBank/DDBJ whole genome shotgun (WGS) entry which is preliminary data.</text>
</comment>
<dbReference type="InterPro" id="IPR018713">
    <property type="entry name" value="MPAB/Lcp_cat_dom"/>
</dbReference>
<proteinExistence type="predicted"/>
<reference evidence="3 4" key="1">
    <citation type="submission" date="2018-11" db="EMBL/GenBank/DDBJ databases">
        <title>Saccharopolyspora rhizosphaerae sp. nov., an actinomycete isolated from rhizosphere soil in Thailand.</title>
        <authorList>
            <person name="Intra B."/>
            <person name="Euanorasetr J."/>
            <person name="Take A."/>
            <person name="Inahashi Y."/>
            <person name="Mori M."/>
            <person name="Panbangred W."/>
            <person name="Matsumoto A."/>
        </authorList>
    </citation>
    <scope>NUCLEOTIDE SEQUENCE [LARGE SCALE GENOMIC DNA]</scope>
    <source>
        <strain evidence="3 4">H219</strain>
    </source>
</reference>
<dbReference type="OrthoDB" id="3456672at2"/>
<dbReference type="EMBL" id="RSAA01000001">
    <property type="protein sequence ID" value="RRO20668.1"/>
    <property type="molecule type" value="Genomic_DNA"/>
</dbReference>
<sequence>MSQTADGPPLVDQRPVEPTPRRRPFGPGSYLWDHAGLITFSLTTGAGFALQLMHPSVGAVVDEHSVFRTDAIGRASRSIASVQTWVYGGEEALAEGDRLRAMHAPLKSTDAAGVTHHALASGPWAWITLTAPYAFTTGARYFSRRPLAAVERESVYGELKQLMRNLHVVEKEIPPTYDDYLARFDEIVKSPLVAHPTVHDFLRASRTIPPPLTVPRVLRPLWRAAAHLPGRLQHFVTVGTLPEAARAKLGLNWTRSDERKLRLLGRVIAAVVPLLPERLRYFPIAYRARRAHRAEEAFRRSLAERPL</sequence>
<evidence type="ECO:0000259" key="2">
    <source>
        <dbReference type="Pfam" id="PF09995"/>
    </source>
</evidence>
<dbReference type="AlphaFoldDB" id="A0A3R8R893"/>
<feature type="region of interest" description="Disordered" evidence="1">
    <location>
        <begin position="1"/>
        <end position="25"/>
    </location>
</feature>
<evidence type="ECO:0000256" key="1">
    <source>
        <dbReference type="SAM" id="MobiDB-lite"/>
    </source>
</evidence>
<gene>
    <name evidence="3" type="ORF">EIL87_02035</name>
</gene>
<accession>A0A3R8R893</accession>
<name>A0A3R8R893_9PSEU</name>
<dbReference type="Proteomes" id="UP000274515">
    <property type="component" value="Unassembled WGS sequence"/>
</dbReference>
<keyword evidence="4" id="KW-1185">Reference proteome</keyword>
<dbReference type="GO" id="GO:0016491">
    <property type="term" value="F:oxidoreductase activity"/>
    <property type="evidence" value="ECO:0007669"/>
    <property type="project" value="InterPro"/>
</dbReference>
<feature type="domain" description="ER-bound oxygenase mpaB/mpaB'/Rubber oxygenase catalytic" evidence="2">
    <location>
        <begin position="32"/>
        <end position="270"/>
    </location>
</feature>
<organism evidence="3 4">
    <name type="scientific">Saccharopolyspora rhizosphaerae</name>
    <dbReference type="NCBI Taxonomy" id="2492662"/>
    <lineage>
        <taxon>Bacteria</taxon>
        <taxon>Bacillati</taxon>
        <taxon>Actinomycetota</taxon>
        <taxon>Actinomycetes</taxon>
        <taxon>Pseudonocardiales</taxon>
        <taxon>Pseudonocardiaceae</taxon>
        <taxon>Saccharopolyspora</taxon>
    </lineage>
</organism>
<dbReference type="RefSeq" id="WP_125088373.1">
    <property type="nucleotide sequence ID" value="NZ_RSAA01000001.1"/>
</dbReference>
<dbReference type="Pfam" id="PF09995">
    <property type="entry name" value="MPAB_Lcp_cat"/>
    <property type="match status" value="1"/>
</dbReference>
<dbReference type="PANTHER" id="PTHR36151">
    <property type="entry name" value="BLR2777 PROTEIN"/>
    <property type="match status" value="1"/>
</dbReference>